<sequence length="103" mass="11938">MKRAKPEQGTCGSLWSSINNQIFWFLFHMTQAMFSDIAEDKYSSSKTPRHLPTLFVKGTLPTCPIHIPILFFYSLHQTRSCKPIFHLFQIISNPHLSTSSFYI</sequence>
<evidence type="ECO:0000313" key="2">
    <source>
        <dbReference type="Proteomes" id="UP000257109"/>
    </source>
</evidence>
<evidence type="ECO:0000313" key="1">
    <source>
        <dbReference type="EMBL" id="RDX90672.1"/>
    </source>
</evidence>
<feature type="non-terminal residue" evidence="1">
    <location>
        <position position="1"/>
    </location>
</feature>
<dbReference type="Proteomes" id="UP000257109">
    <property type="component" value="Unassembled WGS sequence"/>
</dbReference>
<dbReference type="AlphaFoldDB" id="A0A371GJC6"/>
<name>A0A371GJC6_MUCPR</name>
<proteinExistence type="predicted"/>
<keyword evidence="2" id="KW-1185">Reference proteome</keyword>
<dbReference type="EMBL" id="QJKJ01005322">
    <property type="protein sequence ID" value="RDX90672.1"/>
    <property type="molecule type" value="Genomic_DNA"/>
</dbReference>
<gene>
    <name evidence="1" type="ORF">CR513_27442</name>
</gene>
<protein>
    <submittedName>
        <fullName evidence="1">Uncharacterized protein</fullName>
    </submittedName>
</protein>
<comment type="caution">
    <text evidence="1">The sequence shown here is derived from an EMBL/GenBank/DDBJ whole genome shotgun (WGS) entry which is preliminary data.</text>
</comment>
<reference evidence="1" key="1">
    <citation type="submission" date="2018-05" db="EMBL/GenBank/DDBJ databases">
        <title>Draft genome of Mucuna pruriens seed.</title>
        <authorList>
            <person name="Nnadi N.E."/>
            <person name="Vos R."/>
            <person name="Hasami M.H."/>
            <person name="Devisetty U.K."/>
            <person name="Aguiy J.C."/>
        </authorList>
    </citation>
    <scope>NUCLEOTIDE SEQUENCE [LARGE SCALE GENOMIC DNA]</scope>
    <source>
        <strain evidence="1">JCA_2017</strain>
    </source>
</reference>
<organism evidence="1 2">
    <name type="scientific">Mucuna pruriens</name>
    <name type="common">Velvet bean</name>
    <name type="synonym">Dolichos pruriens</name>
    <dbReference type="NCBI Taxonomy" id="157652"/>
    <lineage>
        <taxon>Eukaryota</taxon>
        <taxon>Viridiplantae</taxon>
        <taxon>Streptophyta</taxon>
        <taxon>Embryophyta</taxon>
        <taxon>Tracheophyta</taxon>
        <taxon>Spermatophyta</taxon>
        <taxon>Magnoliopsida</taxon>
        <taxon>eudicotyledons</taxon>
        <taxon>Gunneridae</taxon>
        <taxon>Pentapetalae</taxon>
        <taxon>rosids</taxon>
        <taxon>fabids</taxon>
        <taxon>Fabales</taxon>
        <taxon>Fabaceae</taxon>
        <taxon>Papilionoideae</taxon>
        <taxon>50 kb inversion clade</taxon>
        <taxon>NPAAA clade</taxon>
        <taxon>indigoferoid/millettioid clade</taxon>
        <taxon>Phaseoleae</taxon>
        <taxon>Mucuna</taxon>
    </lineage>
</organism>
<accession>A0A371GJC6</accession>